<accession>A0A382AGB1</accession>
<keyword evidence="1" id="KW-1133">Transmembrane helix</keyword>
<evidence type="ECO:0000313" key="2">
    <source>
        <dbReference type="EMBL" id="SVB00548.1"/>
    </source>
</evidence>
<keyword evidence="1" id="KW-0812">Transmembrane</keyword>
<sequence length="49" mass="5383">MKINEIHWFLKFVIGVAVGLTVGYFTDMNLGLVLGILLGTAFAQGTWKV</sequence>
<evidence type="ECO:0000256" key="1">
    <source>
        <dbReference type="SAM" id="Phobius"/>
    </source>
</evidence>
<dbReference type="AlphaFoldDB" id="A0A382AGB1"/>
<feature type="transmembrane region" description="Helical" evidence="1">
    <location>
        <begin position="6"/>
        <end position="25"/>
    </location>
</feature>
<gene>
    <name evidence="2" type="ORF">METZ01_LOCUS153402</name>
</gene>
<reference evidence="2" key="1">
    <citation type="submission" date="2018-05" db="EMBL/GenBank/DDBJ databases">
        <authorList>
            <person name="Lanie J.A."/>
            <person name="Ng W.-L."/>
            <person name="Kazmierczak K.M."/>
            <person name="Andrzejewski T.M."/>
            <person name="Davidsen T.M."/>
            <person name="Wayne K.J."/>
            <person name="Tettelin H."/>
            <person name="Glass J.I."/>
            <person name="Rusch D."/>
            <person name="Podicherti R."/>
            <person name="Tsui H.-C.T."/>
            <person name="Winkler M.E."/>
        </authorList>
    </citation>
    <scope>NUCLEOTIDE SEQUENCE</scope>
</reference>
<dbReference type="EMBL" id="UINC01025276">
    <property type="protein sequence ID" value="SVB00548.1"/>
    <property type="molecule type" value="Genomic_DNA"/>
</dbReference>
<name>A0A382AGB1_9ZZZZ</name>
<organism evidence="2">
    <name type="scientific">marine metagenome</name>
    <dbReference type="NCBI Taxonomy" id="408172"/>
    <lineage>
        <taxon>unclassified sequences</taxon>
        <taxon>metagenomes</taxon>
        <taxon>ecological metagenomes</taxon>
    </lineage>
</organism>
<keyword evidence="1" id="KW-0472">Membrane</keyword>
<protein>
    <submittedName>
        <fullName evidence="2">Uncharacterized protein</fullName>
    </submittedName>
</protein>
<proteinExistence type="predicted"/>
<feature type="transmembrane region" description="Helical" evidence="1">
    <location>
        <begin position="30"/>
        <end position="47"/>
    </location>
</feature>